<proteinExistence type="inferred from homology"/>
<evidence type="ECO:0000256" key="4">
    <source>
        <dbReference type="PIRNR" id="PIRNR006250"/>
    </source>
</evidence>
<reference evidence="7 8" key="1">
    <citation type="submission" date="2014-05" db="EMBL/GenBank/DDBJ databases">
        <title>ATOL: Assembling a taxonomically balanced genome-scale reconstruction of the evolutionary history of the Enterobacteriaceae.</title>
        <authorList>
            <person name="Plunkett G.III."/>
            <person name="Neeno-Eckwall E.C."/>
            <person name="Glasner J.D."/>
            <person name="Perna N.T."/>
        </authorList>
    </citation>
    <scope>NUCLEOTIDE SEQUENCE [LARGE SCALE GENOMIC DNA]</scope>
    <source>
        <strain evidence="7 8">ATCC 33301</strain>
    </source>
</reference>
<organism evidence="7 8">
    <name type="scientific">Tatumella ptyseos ATCC 33301</name>
    <dbReference type="NCBI Taxonomy" id="1005995"/>
    <lineage>
        <taxon>Bacteria</taxon>
        <taxon>Pseudomonadati</taxon>
        <taxon>Pseudomonadota</taxon>
        <taxon>Gammaproteobacteria</taxon>
        <taxon>Enterobacterales</taxon>
        <taxon>Erwiniaceae</taxon>
        <taxon>Tatumella</taxon>
    </lineage>
</organism>
<evidence type="ECO:0000259" key="5">
    <source>
        <dbReference type="Pfam" id="PF01729"/>
    </source>
</evidence>
<dbReference type="EC" id="2.4.2.19" evidence="7"/>
<evidence type="ECO:0000259" key="6">
    <source>
        <dbReference type="Pfam" id="PF02749"/>
    </source>
</evidence>
<evidence type="ECO:0000256" key="1">
    <source>
        <dbReference type="ARBA" id="ARBA00009400"/>
    </source>
</evidence>
<dbReference type="InterPro" id="IPR036068">
    <property type="entry name" value="Nicotinate_pribotase-like_C"/>
</dbReference>
<dbReference type="SUPFAM" id="SSF54675">
    <property type="entry name" value="Nicotinate/Quinolinate PRTase N-terminal domain-like"/>
    <property type="match status" value="1"/>
</dbReference>
<evidence type="ECO:0000256" key="2">
    <source>
        <dbReference type="ARBA" id="ARBA00022676"/>
    </source>
</evidence>
<dbReference type="InterPro" id="IPR037128">
    <property type="entry name" value="Quinolinate_PRibosylTase_N_sf"/>
</dbReference>
<dbReference type="GO" id="GO:0005737">
    <property type="term" value="C:cytoplasm"/>
    <property type="evidence" value="ECO:0007669"/>
    <property type="project" value="TreeGrafter"/>
</dbReference>
<dbReference type="GO" id="GO:0004514">
    <property type="term" value="F:nicotinate-nucleotide diphosphorylase (carboxylating) activity"/>
    <property type="evidence" value="ECO:0007669"/>
    <property type="project" value="UniProtKB-EC"/>
</dbReference>
<dbReference type="EMBL" id="JMPR01000020">
    <property type="protein sequence ID" value="KFD20661.1"/>
    <property type="molecule type" value="Genomic_DNA"/>
</dbReference>
<dbReference type="GO" id="GO:0034213">
    <property type="term" value="P:quinolinate catabolic process"/>
    <property type="evidence" value="ECO:0007669"/>
    <property type="project" value="TreeGrafter"/>
</dbReference>
<dbReference type="InterPro" id="IPR027277">
    <property type="entry name" value="NadC/ModD"/>
</dbReference>
<dbReference type="RefSeq" id="WP_025901250.1">
    <property type="nucleotide sequence ID" value="NZ_ATMJ01000019.1"/>
</dbReference>
<protein>
    <submittedName>
        <fullName evidence="7">Quinolinate phosphoribosyltransferase</fullName>
        <ecNumber evidence="7">2.4.2.-</ecNumber>
        <ecNumber evidence="7">2.4.2.19</ecNumber>
    </submittedName>
</protein>
<dbReference type="InterPro" id="IPR002638">
    <property type="entry name" value="Quinolinate_PRibosylTrfase_C"/>
</dbReference>
<dbReference type="GO" id="GO:0009435">
    <property type="term" value="P:NAD+ biosynthetic process"/>
    <property type="evidence" value="ECO:0007669"/>
    <property type="project" value="InterPro"/>
</dbReference>
<evidence type="ECO:0000313" key="8">
    <source>
        <dbReference type="Proteomes" id="UP000028602"/>
    </source>
</evidence>
<dbReference type="InterPro" id="IPR013785">
    <property type="entry name" value="Aldolase_TIM"/>
</dbReference>
<dbReference type="SUPFAM" id="SSF51690">
    <property type="entry name" value="Nicotinate/Quinolinate PRTase C-terminal domain-like"/>
    <property type="match status" value="1"/>
</dbReference>
<keyword evidence="3 4" id="KW-0808">Transferase</keyword>
<dbReference type="AlphaFoldDB" id="A0A085JJL5"/>
<dbReference type="InterPro" id="IPR022412">
    <property type="entry name" value="Quinolinate_PRibosylTrfase_N"/>
</dbReference>
<comment type="similarity">
    <text evidence="1 4">Belongs to the NadC/ModD family.</text>
</comment>
<evidence type="ECO:0000256" key="3">
    <source>
        <dbReference type="ARBA" id="ARBA00022679"/>
    </source>
</evidence>
<sequence>MPVSHTASEHCKRQLLERVRYDIPEVVTQALQNAPAGKRHPDHPLVTRLVSETQRSQAQLISHEDGIFCGKAWAEAVLQQISPDITWQWHTSDAAAIHQGQILATLTGPATALLSAETSVLHFLQTLSGISTRFSHTLSQLADTQLRVMDSLNTQPGFSNAIKYALLCGDHTAQRLDLSDLIPINENHIIACGSVVSAIENARWIDPDRPIEVTVTSFTQFSQALVAGADLIQLQNFTLPEVNAAVTERHKQQVSPMLIISGQNTCQHLPALSHTGVDYLSANALLNQPQPLNISLQFLPASA</sequence>
<feature type="domain" description="Quinolinate phosphoribosyl transferase C-terminal" evidence="5">
    <location>
        <begin position="130"/>
        <end position="297"/>
    </location>
</feature>
<feature type="domain" description="Quinolinate phosphoribosyl transferase N-terminal" evidence="6">
    <location>
        <begin position="48"/>
        <end position="128"/>
    </location>
</feature>
<gene>
    <name evidence="7" type="ORF">GTPT_1194</name>
</gene>
<dbReference type="Pfam" id="PF01729">
    <property type="entry name" value="QRPTase_C"/>
    <property type="match status" value="1"/>
</dbReference>
<accession>A0A085JJL5</accession>
<dbReference type="eggNOG" id="COG0157">
    <property type="taxonomic scope" value="Bacteria"/>
</dbReference>
<evidence type="ECO:0000313" key="7">
    <source>
        <dbReference type="EMBL" id="KFD20661.1"/>
    </source>
</evidence>
<dbReference type="PANTHER" id="PTHR32179">
    <property type="entry name" value="NICOTINATE-NUCLEOTIDE PYROPHOSPHORYLASE [CARBOXYLATING]"/>
    <property type="match status" value="1"/>
</dbReference>
<name>A0A085JJL5_9GAMM</name>
<dbReference type="Gene3D" id="3.90.1170.20">
    <property type="entry name" value="Quinolinate phosphoribosyl transferase, N-terminal domain"/>
    <property type="match status" value="1"/>
</dbReference>
<dbReference type="PIRSF" id="PIRSF006250">
    <property type="entry name" value="NadC_ModD"/>
    <property type="match status" value="1"/>
</dbReference>
<dbReference type="Proteomes" id="UP000028602">
    <property type="component" value="Unassembled WGS sequence"/>
</dbReference>
<dbReference type="FunFam" id="3.20.20.70:FF:000030">
    <property type="entry name" value="Nicotinate-nucleotide pyrophosphorylase, carboxylating"/>
    <property type="match status" value="1"/>
</dbReference>
<dbReference type="Gene3D" id="3.20.20.70">
    <property type="entry name" value="Aldolase class I"/>
    <property type="match status" value="1"/>
</dbReference>
<comment type="caution">
    <text evidence="7">The sequence shown here is derived from an EMBL/GenBank/DDBJ whole genome shotgun (WGS) entry which is preliminary data.</text>
</comment>
<keyword evidence="2 4" id="KW-0328">Glycosyltransferase</keyword>
<dbReference type="Pfam" id="PF02749">
    <property type="entry name" value="QRPTase_N"/>
    <property type="match status" value="1"/>
</dbReference>
<dbReference type="PANTHER" id="PTHR32179:SF3">
    <property type="entry name" value="NICOTINATE-NUCLEOTIDE PYROPHOSPHORYLASE [CARBOXYLATING]"/>
    <property type="match status" value="1"/>
</dbReference>
<dbReference type="EC" id="2.4.2.-" evidence="7"/>
<keyword evidence="8" id="KW-1185">Reference proteome</keyword>